<sequence length="118" mass="13294">MKFLQTNLPEIETAAELEKLINENENVMVCCGRMGPMCLPVYDVMEELEEDRSNVKFAVMAFDNPEAAVIRNAPECRGFMGLPFTMYYKNGKVADATSSIQNMQQVTSILDKQFAEKA</sequence>
<protein>
    <submittedName>
        <fullName evidence="1">Thioredoxin 1</fullName>
    </submittedName>
</protein>
<evidence type="ECO:0000313" key="1">
    <source>
        <dbReference type="EMBL" id="SHE78409.1"/>
    </source>
</evidence>
<dbReference type="SUPFAM" id="SSF52833">
    <property type="entry name" value="Thioredoxin-like"/>
    <property type="match status" value="1"/>
</dbReference>
<dbReference type="STRING" id="1484053.SAMN05444274_102387"/>
<name>A0A1M4WB12_9BACT</name>
<dbReference type="OrthoDB" id="3035211at2"/>
<dbReference type="InterPro" id="IPR036249">
    <property type="entry name" value="Thioredoxin-like_sf"/>
</dbReference>
<proteinExistence type="predicted"/>
<dbReference type="AlphaFoldDB" id="A0A1M4WB12"/>
<dbReference type="Proteomes" id="UP000184164">
    <property type="component" value="Unassembled WGS sequence"/>
</dbReference>
<dbReference type="CDD" id="cd02947">
    <property type="entry name" value="TRX_family"/>
    <property type="match status" value="1"/>
</dbReference>
<reference evidence="1 2" key="1">
    <citation type="submission" date="2016-11" db="EMBL/GenBank/DDBJ databases">
        <authorList>
            <person name="Jaros S."/>
            <person name="Januszkiewicz K."/>
            <person name="Wedrychowicz H."/>
        </authorList>
    </citation>
    <scope>NUCLEOTIDE SEQUENCE [LARGE SCALE GENOMIC DNA]</scope>
    <source>
        <strain evidence="1 2">DSM 26910</strain>
    </source>
</reference>
<accession>A0A1M4WB12</accession>
<gene>
    <name evidence="1" type="ORF">SAMN05444274_102387</name>
</gene>
<dbReference type="EMBL" id="FQUM01000002">
    <property type="protein sequence ID" value="SHE78409.1"/>
    <property type="molecule type" value="Genomic_DNA"/>
</dbReference>
<dbReference type="RefSeq" id="WP_072999550.1">
    <property type="nucleotide sequence ID" value="NZ_FQUM01000002.1"/>
</dbReference>
<keyword evidence="2" id="KW-1185">Reference proteome</keyword>
<dbReference type="Gene3D" id="3.40.30.10">
    <property type="entry name" value="Glutaredoxin"/>
    <property type="match status" value="1"/>
</dbReference>
<evidence type="ECO:0000313" key="2">
    <source>
        <dbReference type="Proteomes" id="UP000184164"/>
    </source>
</evidence>
<organism evidence="1 2">
    <name type="scientific">Mariniphaga anaerophila</name>
    <dbReference type="NCBI Taxonomy" id="1484053"/>
    <lineage>
        <taxon>Bacteria</taxon>
        <taxon>Pseudomonadati</taxon>
        <taxon>Bacteroidota</taxon>
        <taxon>Bacteroidia</taxon>
        <taxon>Marinilabiliales</taxon>
        <taxon>Prolixibacteraceae</taxon>
        <taxon>Mariniphaga</taxon>
    </lineage>
</organism>